<dbReference type="SUPFAM" id="SSF88723">
    <property type="entry name" value="PIN domain-like"/>
    <property type="match status" value="1"/>
</dbReference>
<dbReference type="InterPro" id="IPR002716">
    <property type="entry name" value="PIN_dom"/>
</dbReference>
<dbReference type="Gene3D" id="3.40.50.300">
    <property type="entry name" value="P-loop containing nucleotide triphosphate hydrolases"/>
    <property type="match status" value="1"/>
</dbReference>
<dbReference type="CDD" id="cd09883">
    <property type="entry name" value="PIN_VapC_PhoHL-ATPase"/>
    <property type="match status" value="1"/>
</dbReference>
<dbReference type="GO" id="GO:0005524">
    <property type="term" value="F:ATP binding"/>
    <property type="evidence" value="ECO:0007669"/>
    <property type="project" value="UniProtKB-KW"/>
</dbReference>
<dbReference type="Pfam" id="PF02562">
    <property type="entry name" value="PhoH"/>
    <property type="match status" value="1"/>
</dbReference>
<feature type="compositionally biased region" description="Polar residues" evidence="5">
    <location>
        <begin position="7"/>
        <end position="18"/>
    </location>
</feature>
<gene>
    <name evidence="7" type="primary">ybeZ_1</name>
    <name evidence="7" type="ORF">Fuma_00090</name>
</gene>
<evidence type="ECO:0000313" key="7">
    <source>
        <dbReference type="EMBL" id="APZ90511.1"/>
    </source>
</evidence>
<keyword evidence="3" id="KW-0067">ATP-binding</keyword>
<keyword evidence="2" id="KW-0547">Nucleotide-binding</keyword>
<dbReference type="PANTHER" id="PTHR30473:SF2">
    <property type="entry name" value="PIN DOMAIN-CONTAINING PROTEIN"/>
    <property type="match status" value="1"/>
</dbReference>
<comment type="similarity">
    <text evidence="1">Belongs to the PhoH family.</text>
</comment>
<protein>
    <submittedName>
        <fullName evidence="7">PhoH-like protein</fullName>
    </submittedName>
</protein>
<evidence type="ECO:0000256" key="1">
    <source>
        <dbReference type="ARBA" id="ARBA00010393"/>
    </source>
</evidence>
<accession>A0A1P8W8Y6</accession>
<keyword evidence="8" id="KW-1185">Reference proteome</keyword>
<reference evidence="7 8" key="1">
    <citation type="journal article" date="2016" name="Front. Microbiol.">
        <title>Fuerstia marisgermanicae gen. nov., sp. nov., an Unusual Member of the Phylum Planctomycetes from the German Wadden Sea.</title>
        <authorList>
            <person name="Kohn T."/>
            <person name="Heuer A."/>
            <person name="Jogler M."/>
            <person name="Vollmers J."/>
            <person name="Boedeker C."/>
            <person name="Bunk B."/>
            <person name="Rast P."/>
            <person name="Borchert D."/>
            <person name="Glockner I."/>
            <person name="Freese H.M."/>
            <person name="Klenk H.P."/>
            <person name="Overmann J."/>
            <person name="Kaster A.K."/>
            <person name="Rohde M."/>
            <person name="Wiegand S."/>
            <person name="Jogler C."/>
        </authorList>
    </citation>
    <scope>NUCLEOTIDE SEQUENCE [LARGE SCALE GENOMIC DNA]</scope>
    <source>
        <strain evidence="7 8">NH11</strain>
    </source>
</reference>
<evidence type="ECO:0000256" key="4">
    <source>
        <dbReference type="ARBA" id="ARBA00046345"/>
    </source>
</evidence>
<organism evidence="7 8">
    <name type="scientific">Fuerstiella marisgermanici</name>
    <dbReference type="NCBI Taxonomy" id="1891926"/>
    <lineage>
        <taxon>Bacteria</taxon>
        <taxon>Pseudomonadati</taxon>
        <taxon>Planctomycetota</taxon>
        <taxon>Planctomycetia</taxon>
        <taxon>Planctomycetales</taxon>
        <taxon>Planctomycetaceae</taxon>
        <taxon>Fuerstiella</taxon>
    </lineage>
</organism>
<dbReference type="SUPFAM" id="SSF52540">
    <property type="entry name" value="P-loop containing nucleoside triphosphate hydrolases"/>
    <property type="match status" value="1"/>
</dbReference>
<dbReference type="Gene3D" id="3.40.50.1010">
    <property type="entry name" value="5'-nuclease"/>
    <property type="match status" value="1"/>
</dbReference>
<feature type="domain" description="PIN" evidence="6">
    <location>
        <begin position="33"/>
        <end position="161"/>
    </location>
</feature>
<proteinExistence type="inferred from homology"/>
<dbReference type="InterPro" id="IPR029060">
    <property type="entry name" value="PIN-like_dom_sf"/>
</dbReference>
<dbReference type="GO" id="GO:0005829">
    <property type="term" value="C:cytosol"/>
    <property type="evidence" value="ECO:0007669"/>
    <property type="project" value="TreeGrafter"/>
</dbReference>
<feature type="region of interest" description="Disordered" evidence="5">
    <location>
        <begin position="1"/>
        <end position="20"/>
    </location>
</feature>
<evidence type="ECO:0000313" key="8">
    <source>
        <dbReference type="Proteomes" id="UP000187735"/>
    </source>
</evidence>
<dbReference type="InterPro" id="IPR003714">
    <property type="entry name" value="PhoH"/>
</dbReference>
<dbReference type="OrthoDB" id="9773137at2"/>
<dbReference type="STRING" id="1891926.Fuma_00090"/>
<dbReference type="FunFam" id="3.40.50.300:FF:000013">
    <property type="entry name" value="PhoH family ATPase"/>
    <property type="match status" value="1"/>
</dbReference>
<evidence type="ECO:0000259" key="6">
    <source>
        <dbReference type="SMART" id="SM00670"/>
    </source>
</evidence>
<name>A0A1P8W8Y6_9PLAN</name>
<dbReference type="Pfam" id="PF13638">
    <property type="entry name" value="PIN_4"/>
    <property type="match status" value="1"/>
</dbReference>
<dbReference type="Proteomes" id="UP000187735">
    <property type="component" value="Chromosome"/>
</dbReference>
<dbReference type="PANTHER" id="PTHR30473">
    <property type="entry name" value="PROTEIN PHOH"/>
    <property type="match status" value="1"/>
</dbReference>
<dbReference type="InterPro" id="IPR051451">
    <property type="entry name" value="PhoH2-like"/>
</dbReference>
<dbReference type="InterPro" id="IPR027417">
    <property type="entry name" value="P-loop_NTPase"/>
</dbReference>
<evidence type="ECO:0000256" key="5">
    <source>
        <dbReference type="SAM" id="MobiDB-lite"/>
    </source>
</evidence>
<dbReference type="AlphaFoldDB" id="A0A1P8W8Y6"/>
<evidence type="ECO:0000256" key="3">
    <source>
        <dbReference type="ARBA" id="ARBA00022840"/>
    </source>
</evidence>
<evidence type="ECO:0000256" key="2">
    <source>
        <dbReference type="ARBA" id="ARBA00022741"/>
    </source>
</evidence>
<dbReference type="SMART" id="SM00670">
    <property type="entry name" value="PINc"/>
    <property type="match status" value="1"/>
</dbReference>
<comment type="similarity">
    <text evidence="4">In the N-terminal section; belongs to the PINc/VapC protein family.</text>
</comment>
<dbReference type="KEGG" id="fmr:Fuma_00090"/>
<sequence>MIPSARKLTSTTHESSTVAPDVADEITSPLARKLFVLDTNVILHDAQCIFKFQEHDIALPITVLEELDRFKKGDNDLHFQARKFLRSLDELACDVMSDEGASLGEGLGRIRVLMSLPFRQADEVLLGDTVDHRILKTALAVASLESATDVTLVTKDTNLRLKSKAFGLVAQDYNNDKIRHLDDLYTGRRFVDDVSSETIAAIYDCEAGVARHDLKSIETPLGNENFILRNGSRSVLATYDAVEERFRRVEASQCFGIRPRNAEQSFAINALTDSQIRLVTLSGKAGSGKTLLSLAAGLACESEYRQVLLARPIVPLSNRDLGFLPGDAHAKIEPYMQPLFDNLSVLKHGNPGSQALVAQMLEDERLQITPLAYIRGRSLQQTYFIVDEAQNLTPHEVKTIITRAGEGTKIVLTGDLQQIDHPYLDSASNGLTYVINRMRGQQLYAHVTLEKGVRSELSEVASNLL</sequence>
<dbReference type="EMBL" id="CP017641">
    <property type="protein sequence ID" value="APZ90511.1"/>
    <property type="molecule type" value="Genomic_DNA"/>
</dbReference>